<accession>A0A0B5IJ33</accession>
<evidence type="ECO:0000313" key="1">
    <source>
        <dbReference type="EMBL" id="AJF70487.1"/>
    </source>
</evidence>
<gene>
    <name evidence="1" type="ORF">SVTN_40750</name>
</gene>
<dbReference type="KEGG" id="svt:SVTN_40750"/>
<dbReference type="HOGENOM" id="CLU_2132054_0_0_11"/>
<dbReference type="Proteomes" id="UP000031774">
    <property type="component" value="Plasmid pSVL1"/>
</dbReference>
<protein>
    <submittedName>
        <fullName evidence="1">Uncharacterized protein</fullName>
    </submittedName>
</protein>
<reference evidence="1 2" key="1">
    <citation type="submission" date="2014-12" db="EMBL/GenBank/DDBJ databases">
        <title>Complete genome sequence of Streptomyces vietnamensis strain GIMV4.0001, a genetic manipulable producer of the benzoisochromanequinone antibiotic granaticin.</title>
        <authorList>
            <person name="Deng M.R."/>
            <person name="Guo J."/>
            <person name="Ma L.Y."/>
            <person name="Feng G.D."/>
            <person name="Mo C.Y."/>
            <person name="Zhu H.H."/>
        </authorList>
    </citation>
    <scope>NUCLEOTIDE SEQUENCE [LARGE SCALE GENOMIC DNA]</scope>
    <source>
        <strain evidence="2">GIMV4.0001</strain>
        <plasmid evidence="1 2">pSVL1</plasmid>
    </source>
</reference>
<dbReference type="EMBL" id="CP010408">
    <property type="protein sequence ID" value="AJF70487.1"/>
    <property type="molecule type" value="Genomic_DNA"/>
</dbReference>
<geneLocation type="plasmid" evidence="1 2">
    <name>pSVL1</name>
</geneLocation>
<dbReference type="AlphaFoldDB" id="A0A0B5IJ33"/>
<keyword evidence="2" id="KW-1185">Reference proteome</keyword>
<proteinExistence type="predicted"/>
<keyword evidence="1" id="KW-0614">Plasmid</keyword>
<sequence>MDRHEKKRLRDYIGEHLNIFGTRLTDDEAMFLGNFLDEYDKTYRGRVVRPRPRTRNGWGSDGKYTYRETFTYTFTDDVGIREDYEYQDDDGLRRTSTKVIKDARGILNWFREHHEART</sequence>
<name>A0A0B5IJ33_9ACTN</name>
<evidence type="ECO:0000313" key="2">
    <source>
        <dbReference type="Proteomes" id="UP000031774"/>
    </source>
</evidence>
<organism evidence="1 2">
    <name type="scientific">Streptomyces vietnamensis</name>
    <dbReference type="NCBI Taxonomy" id="362257"/>
    <lineage>
        <taxon>Bacteria</taxon>
        <taxon>Bacillati</taxon>
        <taxon>Actinomycetota</taxon>
        <taxon>Actinomycetes</taxon>
        <taxon>Kitasatosporales</taxon>
        <taxon>Streptomycetaceae</taxon>
        <taxon>Streptomyces</taxon>
    </lineage>
</organism>